<dbReference type="InterPro" id="IPR036865">
    <property type="entry name" value="CRAL-TRIO_dom_sf"/>
</dbReference>
<organism evidence="3 4">
    <name type="scientific">Pycnococcus provasolii</name>
    <dbReference type="NCBI Taxonomy" id="41880"/>
    <lineage>
        <taxon>Eukaryota</taxon>
        <taxon>Viridiplantae</taxon>
        <taxon>Chlorophyta</taxon>
        <taxon>Pseudoscourfieldiophyceae</taxon>
        <taxon>Pseudoscourfieldiales</taxon>
        <taxon>Pycnococcaceae</taxon>
        <taxon>Pycnococcus</taxon>
    </lineage>
</organism>
<dbReference type="AlphaFoldDB" id="A0A830H6K1"/>
<dbReference type="InterPro" id="IPR001251">
    <property type="entry name" value="CRAL-TRIO_dom"/>
</dbReference>
<feature type="compositionally biased region" description="Basic and acidic residues" evidence="1">
    <location>
        <begin position="66"/>
        <end position="80"/>
    </location>
</feature>
<name>A0A830H6K1_9CHLO</name>
<dbReference type="Pfam" id="PF13716">
    <property type="entry name" value="CRAL_TRIO_2"/>
    <property type="match status" value="1"/>
</dbReference>
<evidence type="ECO:0000259" key="2">
    <source>
        <dbReference type="Pfam" id="PF13716"/>
    </source>
</evidence>
<evidence type="ECO:0000313" key="4">
    <source>
        <dbReference type="Proteomes" id="UP000660262"/>
    </source>
</evidence>
<dbReference type="OrthoDB" id="19923at2759"/>
<dbReference type="EMBL" id="BNJQ01000004">
    <property type="protein sequence ID" value="GHP02846.1"/>
    <property type="molecule type" value="Genomic_DNA"/>
</dbReference>
<feature type="region of interest" description="Disordered" evidence="1">
    <location>
        <begin position="1"/>
        <end position="116"/>
    </location>
</feature>
<feature type="domain" description="CRAL-TRIO" evidence="2">
    <location>
        <begin position="275"/>
        <end position="391"/>
    </location>
</feature>
<comment type="caution">
    <text evidence="3">The sequence shown here is derived from an EMBL/GenBank/DDBJ whole genome shotgun (WGS) entry which is preliminary data.</text>
</comment>
<proteinExistence type="predicted"/>
<feature type="compositionally biased region" description="Acidic residues" evidence="1">
    <location>
        <begin position="18"/>
        <end position="29"/>
    </location>
</feature>
<feature type="compositionally biased region" description="Basic and acidic residues" evidence="1">
    <location>
        <begin position="95"/>
        <end position="111"/>
    </location>
</feature>
<evidence type="ECO:0000256" key="1">
    <source>
        <dbReference type="SAM" id="MobiDB-lite"/>
    </source>
</evidence>
<evidence type="ECO:0000313" key="3">
    <source>
        <dbReference type="EMBL" id="GHP02846.1"/>
    </source>
</evidence>
<sequence>MSAAGETLRDTINSSHIDDDDDDEEEEEEPTKPHPPPPSLRDDGDADDDDSRDDASPSPFVIRNATSDDVHRGDSNHSHDEEDNLVPNHVDSIIEDDHSRDDGKQKQRQNEQFKQNNIVEEMDRSAAQYGPPEWAVLSQTRPNVWYGAVGPSHGGIDEHMFDADRIRRRAIEARRLRHIQQRTTTDCDALLTYATSPDRARLDQTYAIHRRGHLSRMAFRMFGGRKQAEDDLVQTYRIRARTKDLHYIEAMRLATTVSVAAPVGRLGAFEQVPCIVVDGAHCSACRKLNAEEREDLLTWCHVEARKAGSASPFYIVYLHSDADLSPLPDWQFFKYLHAVVGSDVRRNLQGLYVVHPNAHWFVWQAAFRLMAGDVWSKAHRVDRLSGLFGVFPELAIDSENSHHGNTSGAIGEHVRLHDRTLGLGGEPEEEPEE</sequence>
<gene>
    <name evidence="3" type="ORF">PPROV_000160100</name>
</gene>
<reference evidence="3" key="1">
    <citation type="submission" date="2020-10" db="EMBL/GenBank/DDBJ databases">
        <title>Unveiling of a novel bifunctional photoreceptor, Dualchrome1, isolated from a cosmopolitan green alga.</title>
        <authorList>
            <person name="Suzuki S."/>
            <person name="Kawachi M."/>
        </authorList>
    </citation>
    <scope>NUCLEOTIDE SEQUENCE</scope>
    <source>
        <strain evidence="3">NIES 2893</strain>
    </source>
</reference>
<protein>
    <recommendedName>
        <fullName evidence="2">CRAL-TRIO domain-containing protein</fullName>
    </recommendedName>
</protein>
<dbReference type="Gene3D" id="3.40.525.10">
    <property type="entry name" value="CRAL-TRIO lipid binding domain"/>
    <property type="match status" value="1"/>
</dbReference>
<accession>A0A830H6K1</accession>
<keyword evidence="4" id="KW-1185">Reference proteome</keyword>
<dbReference type="Proteomes" id="UP000660262">
    <property type="component" value="Unassembled WGS sequence"/>
</dbReference>